<proteinExistence type="predicted"/>
<evidence type="ECO:0000259" key="1">
    <source>
        <dbReference type="Pfam" id="PF03732"/>
    </source>
</evidence>
<evidence type="ECO:0000313" key="3">
    <source>
        <dbReference type="Proteomes" id="UP000257109"/>
    </source>
</evidence>
<organism evidence="2 3">
    <name type="scientific">Mucuna pruriens</name>
    <name type="common">Velvet bean</name>
    <name type="synonym">Dolichos pruriens</name>
    <dbReference type="NCBI Taxonomy" id="157652"/>
    <lineage>
        <taxon>Eukaryota</taxon>
        <taxon>Viridiplantae</taxon>
        <taxon>Streptophyta</taxon>
        <taxon>Embryophyta</taxon>
        <taxon>Tracheophyta</taxon>
        <taxon>Spermatophyta</taxon>
        <taxon>Magnoliopsida</taxon>
        <taxon>eudicotyledons</taxon>
        <taxon>Gunneridae</taxon>
        <taxon>Pentapetalae</taxon>
        <taxon>rosids</taxon>
        <taxon>fabids</taxon>
        <taxon>Fabales</taxon>
        <taxon>Fabaceae</taxon>
        <taxon>Papilionoideae</taxon>
        <taxon>50 kb inversion clade</taxon>
        <taxon>NPAAA clade</taxon>
        <taxon>indigoferoid/millettioid clade</taxon>
        <taxon>Phaseoleae</taxon>
        <taxon>Mucuna</taxon>
    </lineage>
</organism>
<accession>A0A371F942</accession>
<dbReference type="Pfam" id="PF03732">
    <property type="entry name" value="Retrotrans_gag"/>
    <property type="match status" value="1"/>
</dbReference>
<dbReference type="PANTHER" id="PTHR33223">
    <property type="entry name" value="CCHC-TYPE DOMAIN-CONTAINING PROTEIN"/>
    <property type="match status" value="1"/>
</dbReference>
<evidence type="ECO:0000313" key="2">
    <source>
        <dbReference type="EMBL" id="RDX74812.1"/>
    </source>
</evidence>
<name>A0A371F942_MUCPR</name>
<keyword evidence="3" id="KW-1185">Reference proteome</keyword>
<dbReference type="AlphaFoldDB" id="A0A371F942"/>
<reference evidence="2" key="1">
    <citation type="submission" date="2018-05" db="EMBL/GenBank/DDBJ databases">
        <title>Draft genome of Mucuna pruriens seed.</title>
        <authorList>
            <person name="Nnadi N.E."/>
            <person name="Vos R."/>
            <person name="Hasami M.H."/>
            <person name="Devisetty U.K."/>
            <person name="Aguiy J.C."/>
        </authorList>
    </citation>
    <scope>NUCLEOTIDE SEQUENCE [LARGE SCALE GENOMIC DNA]</scope>
    <source>
        <strain evidence="2">JCA_2017</strain>
    </source>
</reference>
<feature type="non-terminal residue" evidence="2">
    <location>
        <position position="1"/>
    </location>
</feature>
<sequence length="271" mass="31565">MFYVLVGDNHHKYLKDFHVVYSTMRYSPFPWMEQQKTSCTCNQYLLIYGFFLTSRTTSTRKEICDIRKQSGETLYEYWERFNKLCVACPHHQISGKLLIQYFYERLMLMNRSMIDAASGGALRDKKPIVTRNLIFNMAINTKQFGLLIGQHYTSPLVRVCGICAFVEHSTDASPTLQETNSSAEVARMIIGQQYVVPLPFPNRTIHVRKSNMDDNMLQTFRKVEINIHFLKYANFLKKLWTHKRKKLKGDVDMGMNDFALIKSDQVSSLLA</sequence>
<dbReference type="OrthoDB" id="1689420at2759"/>
<dbReference type="PANTHER" id="PTHR33223:SF3">
    <property type="match status" value="1"/>
</dbReference>
<protein>
    <recommendedName>
        <fullName evidence="1">Retrotransposon gag domain-containing protein</fullName>
    </recommendedName>
</protein>
<dbReference type="InterPro" id="IPR005162">
    <property type="entry name" value="Retrotrans_gag_dom"/>
</dbReference>
<feature type="domain" description="Retrotransposon gag" evidence="1">
    <location>
        <begin position="50"/>
        <end position="104"/>
    </location>
</feature>
<gene>
    <name evidence="2" type="ORF">CR513_45393</name>
</gene>
<comment type="caution">
    <text evidence="2">The sequence shown here is derived from an EMBL/GenBank/DDBJ whole genome shotgun (WGS) entry which is preliminary data.</text>
</comment>
<dbReference type="Proteomes" id="UP000257109">
    <property type="component" value="Unassembled WGS sequence"/>
</dbReference>
<dbReference type="EMBL" id="QJKJ01010052">
    <property type="protein sequence ID" value="RDX74812.1"/>
    <property type="molecule type" value="Genomic_DNA"/>
</dbReference>